<dbReference type="EMBL" id="QCYY01000307">
    <property type="protein sequence ID" value="ROT85341.1"/>
    <property type="molecule type" value="Genomic_DNA"/>
</dbReference>
<dbReference type="InterPro" id="IPR036236">
    <property type="entry name" value="Znf_C2H2_sf"/>
</dbReference>
<gene>
    <name evidence="6" type="ORF">C7M84_016432</name>
</gene>
<sequence>VVSGGRGVTRMRDGHATNVKMHHCPYCPYTTRKKTHMTSHIRVHTREKPFPCPYCSLRFTQKGNLRTHMHTHMNKDIFTFPKL</sequence>
<keyword evidence="1" id="KW-0479">Metal-binding</keyword>
<organism evidence="6 7">
    <name type="scientific">Penaeus vannamei</name>
    <name type="common">Whiteleg shrimp</name>
    <name type="synonym">Litopenaeus vannamei</name>
    <dbReference type="NCBI Taxonomy" id="6689"/>
    <lineage>
        <taxon>Eukaryota</taxon>
        <taxon>Metazoa</taxon>
        <taxon>Ecdysozoa</taxon>
        <taxon>Arthropoda</taxon>
        <taxon>Crustacea</taxon>
        <taxon>Multicrustacea</taxon>
        <taxon>Malacostraca</taxon>
        <taxon>Eumalacostraca</taxon>
        <taxon>Eucarida</taxon>
        <taxon>Decapoda</taxon>
        <taxon>Dendrobranchiata</taxon>
        <taxon>Penaeoidea</taxon>
        <taxon>Penaeidae</taxon>
        <taxon>Penaeus</taxon>
    </lineage>
</organism>
<dbReference type="GO" id="GO:0000981">
    <property type="term" value="F:DNA-binding transcription factor activity, RNA polymerase II-specific"/>
    <property type="evidence" value="ECO:0007669"/>
    <property type="project" value="TreeGrafter"/>
</dbReference>
<dbReference type="SMART" id="SM00355">
    <property type="entry name" value="ZnF_C2H2"/>
    <property type="match status" value="2"/>
</dbReference>
<keyword evidence="2 4" id="KW-0863">Zinc-finger</keyword>
<keyword evidence="3" id="KW-0862">Zinc</keyword>
<reference evidence="6 7" key="1">
    <citation type="submission" date="2018-04" db="EMBL/GenBank/DDBJ databases">
        <authorList>
            <person name="Zhang X."/>
            <person name="Yuan J."/>
            <person name="Li F."/>
            <person name="Xiang J."/>
        </authorList>
    </citation>
    <scope>NUCLEOTIDE SEQUENCE [LARGE SCALE GENOMIC DNA]</scope>
    <source>
        <tissue evidence="6">Muscle</tissue>
    </source>
</reference>
<keyword evidence="7" id="KW-1185">Reference proteome</keyword>
<dbReference type="Proteomes" id="UP000283509">
    <property type="component" value="Unassembled WGS sequence"/>
</dbReference>
<feature type="domain" description="C2H2-type" evidence="5">
    <location>
        <begin position="50"/>
        <end position="77"/>
    </location>
</feature>
<dbReference type="PANTHER" id="PTHR23235:SF120">
    <property type="entry name" value="KRUPPEL-LIKE FACTOR 15"/>
    <property type="match status" value="1"/>
</dbReference>
<dbReference type="GO" id="GO:0000978">
    <property type="term" value="F:RNA polymerase II cis-regulatory region sequence-specific DNA binding"/>
    <property type="evidence" value="ECO:0007669"/>
    <property type="project" value="TreeGrafter"/>
</dbReference>
<dbReference type="Pfam" id="PF00096">
    <property type="entry name" value="zf-C2H2"/>
    <property type="match status" value="1"/>
</dbReference>
<feature type="domain" description="C2H2-type" evidence="5">
    <location>
        <begin position="22"/>
        <end position="49"/>
    </location>
</feature>
<feature type="non-terminal residue" evidence="6">
    <location>
        <position position="1"/>
    </location>
</feature>
<evidence type="ECO:0000313" key="7">
    <source>
        <dbReference type="Proteomes" id="UP000283509"/>
    </source>
</evidence>
<dbReference type="InterPro" id="IPR013087">
    <property type="entry name" value="Znf_C2H2_type"/>
</dbReference>
<name>A0A3R7NEW6_PENVA</name>
<dbReference type="GO" id="GO:0008270">
    <property type="term" value="F:zinc ion binding"/>
    <property type="evidence" value="ECO:0007669"/>
    <property type="project" value="UniProtKB-KW"/>
</dbReference>
<evidence type="ECO:0000256" key="4">
    <source>
        <dbReference type="PROSITE-ProRule" id="PRU00042"/>
    </source>
</evidence>
<dbReference type="OrthoDB" id="6359816at2759"/>
<dbReference type="SUPFAM" id="SSF57667">
    <property type="entry name" value="beta-beta-alpha zinc fingers"/>
    <property type="match status" value="1"/>
</dbReference>
<evidence type="ECO:0000259" key="5">
    <source>
        <dbReference type="PROSITE" id="PS50157"/>
    </source>
</evidence>
<reference evidence="6 7" key="2">
    <citation type="submission" date="2019-01" db="EMBL/GenBank/DDBJ databases">
        <title>The decoding of complex shrimp genome reveals the adaptation for benthos swimmer, frequently molting mechanism and breeding impact on genome.</title>
        <authorList>
            <person name="Sun Y."/>
            <person name="Gao Y."/>
            <person name="Yu Y."/>
        </authorList>
    </citation>
    <scope>NUCLEOTIDE SEQUENCE [LARGE SCALE GENOMIC DNA]</scope>
    <source>
        <tissue evidence="6">Muscle</tissue>
    </source>
</reference>
<dbReference type="AlphaFoldDB" id="A0A3R7NEW6"/>
<dbReference type="PROSITE" id="PS50157">
    <property type="entry name" value="ZINC_FINGER_C2H2_2"/>
    <property type="match status" value="2"/>
</dbReference>
<comment type="caution">
    <text evidence="6">The sequence shown here is derived from an EMBL/GenBank/DDBJ whole genome shotgun (WGS) entry which is preliminary data.</text>
</comment>
<dbReference type="PANTHER" id="PTHR23235">
    <property type="entry name" value="KRUEPPEL-LIKE TRANSCRIPTION FACTOR"/>
    <property type="match status" value="1"/>
</dbReference>
<evidence type="ECO:0000256" key="3">
    <source>
        <dbReference type="ARBA" id="ARBA00022833"/>
    </source>
</evidence>
<dbReference type="Gene3D" id="3.30.160.60">
    <property type="entry name" value="Classic Zinc Finger"/>
    <property type="match status" value="2"/>
</dbReference>
<evidence type="ECO:0000256" key="2">
    <source>
        <dbReference type="ARBA" id="ARBA00022771"/>
    </source>
</evidence>
<evidence type="ECO:0000313" key="6">
    <source>
        <dbReference type="EMBL" id="ROT85341.1"/>
    </source>
</evidence>
<protein>
    <recommendedName>
        <fullName evidence="5">C2H2-type domain-containing protein</fullName>
    </recommendedName>
</protein>
<evidence type="ECO:0000256" key="1">
    <source>
        <dbReference type="ARBA" id="ARBA00022723"/>
    </source>
</evidence>
<proteinExistence type="predicted"/>
<dbReference type="FunFam" id="3.30.160.60:FF:000260">
    <property type="entry name" value="Spalt-like transcription factor 1"/>
    <property type="match status" value="1"/>
</dbReference>
<dbReference type="PROSITE" id="PS00028">
    <property type="entry name" value="ZINC_FINGER_C2H2_1"/>
    <property type="match status" value="1"/>
</dbReference>
<accession>A0A3R7NEW6</accession>